<evidence type="ECO:0000313" key="4">
    <source>
        <dbReference type="Proteomes" id="UP000683925"/>
    </source>
</evidence>
<protein>
    <recommendedName>
        <fullName evidence="5">Transmembrane protein</fullName>
    </recommendedName>
</protein>
<comment type="caution">
    <text evidence="3">The sequence shown here is derived from an EMBL/GenBank/DDBJ whole genome shotgun (WGS) entry which is preliminary data.</text>
</comment>
<sequence length="1858" mass="220395">MEKLKKFFRGYMQTMLYGIEIRPKYKVQIIIKDQMDYSFYIILHTINQFQLLAIIFQTSYDKRYSDFKLDFVQSFLEFFLVNSLLKQSLSYSLAFIIITFSFLSQLILFLFLCFSTVIRLYTANLIKNSDKGTLNSNIQNWVIQFNELLHWIFVTYPVIYLQIAVLSFSTLSCNSLSLIPFKQCEIIPLLQVLSIIQLLISFFNGQILIYAMRNHRFNEINSLKRRYSSLLLFNNTIVLAIIFFHYNYEFFTLSDAIKYVLANLFTINQIIDQLNNYPYRDPVRLPAITMTFIQFWVVVVLTIYRFSDKIEENQLFFLMTIPLPLIYMIGQGLALQFHYYAILNSNSNTQIKEKHLIITADYFYKLYLDYNKSQECQIKFQQFIRIHRYFCKNKKCYSQDFKFRQVDLDQKKDLHQLSLSVVKCIFKTAQLWLFSLANQNQDLQFEQLQLQYISFVSDIVQKPLLGYLELRKYQNSKNNNNSIYFIEITNKLADQLQVQILDNQQRKTSRDVLIQEQKSQLIEISLQQQWWTQNLYESLLNDYIYLLDQKVDHWNNLMIGYQSLNPFQQNTQQLCAKIQQLKIQLEKYIGVPEEWFDLKVTTSKGHQVKKLSHAQLNINCITLKLYSLFYSIMMNDYDRSFYIEQYVKDLTSNDRQKEIDIIDNFSLLNDRTTIILVSLVKNKGKIVNKNQLALANFFQYVDSNNFKDNVSNIHKLLPKSIMPAHELLIDQYMQRGYSQFFVKKISGYYENAKGFIQKSYIKLGNLFEELDDYVITASILKCNLSNQTILFDIEGKIIGISEKLYDLIKKINPQIQVDFFKEFCRVFLIFPSILSSLKQMEQQHKEKQDEYILDNEDTLLYIPFNLIELNSLFIKEQYDKFGQKVDFGLESENLSSWRSWKSLTKSLYSQDNNKDKNHLYKITDLENIEFSLQFMQIHKELFQQFTILKTKVKLQQQLLKVKSFQYSFFVLELDHITEINSENKYFNKYPSINKIIEFQLNAGQTVVFNKTYPDSHIDSLDRSINNFNINQQLYDQKYIKELRKQQKSQFQNEKSKQIMYNEVKSKEYEDRINDEYNNLSLTIQRDKGPQLWQIPLQKIDQDDEFEFQMIDGHFRQFEQDQEIQQQQLQQSSNLRNLSKDKDESQIDVDQNQAKNSSDHDHEVVKADLMEILQLNRQLKKKNNEYEEEENKQKRSVSSSRTSSSKSPSMLIRQLYSINTFQGNIKLIVLSVLLIAILFLCLIFVKMQIIQQNYNVLQTNINYVTFPETLNFYFIKTAYISWMQLTQELELVNYSDFIQKQYEQELQSMKEIIDIKLNELYQGIIQYEDQIITNELQLININEYEAQTQQLDLTQLIQLIQIHAFNFIDKFSNITSYKDVLFFRLNMPYIYQFAFKYITLLNENLVYYEDKIINDVIQITMIILGIVTGIILYVTFQIQNVTMYEKQILMLISRVSYKAAEETIDKLLDIKSVLSEPTQLVWKKINFFDLNYEGKENNNDQNKMIVAKSLKTTSASRSNYQNTKTKSKSKRNYQSNSLAQRIYDLSLVNKMNYIYLIVAWLIFCLFIIGSILVTVNQVSDIKPTLNLNLQLIRFKFRFDSLIVYSEVIKSEKIIEQYLQNQYKNLDMQIDVIIDLFNQQYNGFQDSMKQIYDSLIGNSGLMQTQKTELLMYFEQSLCNFMSSEIPFCNIQIQSDINFTVPKSFIDQYGQPVAEDNNYEYVSGGIINMVQEFSKTLQMYYYTELANKHLSTDSAHEISQYLRSKVHTTQQVEYFLDTGKLLSTVGYNLFEQNQSKLNQATTLTQIYVYLTGLSVFLIFILISYQWIKQITARLQLMRLSLTLIPYDILLEPKTISSLKQL</sequence>
<dbReference type="PANTHER" id="PTHR31600:SF2">
    <property type="entry name" value="GAMETE ENRICHED GENE 10 PROTEIN-RELATED"/>
    <property type="match status" value="1"/>
</dbReference>
<dbReference type="OMA" id="YSIMMND"/>
<evidence type="ECO:0008006" key="5">
    <source>
        <dbReference type="Google" id="ProtNLM"/>
    </source>
</evidence>
<evidence type="ECO:0000313" key="3">
    <source>
        <dbReference type="EMBL" id="CAD8135348.1"/>
    </source>
</evidence>
<dbReference type="InterPro" id="IPR052994">
    <property type="entry name" value="Tiny_macrocysts_regulators"/>
</dbReference>
<dbReference type="EMBL" id="CAJJDP010000005">
    <property type="protein sequence ID" value="CAD8135348.1"/>
    <property type="molecule type" value="Genomic_DNA"/>
</dbReference>
<feature type="transmembrane region" description="Helical" evidence="2">
    <location>
        <begin position="148"/>
        <end position="169"/>
    </location>
</feature>
<organism evidence="3 4">
    <name type="scientific">Paramecium octaurelia</name>
    <dbReference type="NCBI Taxonomy" id="43137"/>
    <lineage>
        <taxon>Eukaryota</taxon>
        <taxon>Sar</taxon>
        <taxon>Alveolata</taxon>
        <taxon>Ciliophora</taxon>
        <taxon>Intramacronucleata</taxon>
        <taxon>Oligohymenophorea</taxon>
        <taxon>Peniculida</taxon>
        <taxon>Parameciidae</taxon>
        <taxon>Paramecium</taxon>
    </lineage>
</organism>
<feature type="transmembrane region" description="Helical" evidence="2">
    <location>
        <begin position="285"/>
        <end position="304"/>
    </location>
</feature>
<evidence type="ECO:0000256" key="1">
    <source>
        <dbReference type="SAM" id="MobiDB-lite"/>
    </source>
</evidence>
<keyword evidence="2" id="KW-0812">Transmembrane</keyword>
<proteinExistence type="predicted"/>
<reference evidence="3" key="1">
    <citation type="submission" date="2021-01" db="EMBL/GenBank/DDBJ databases">
        <authorList>
            <consortium name="Genoscope - CEA"/>
            <person name="William W."/>
        </authorList>
    </citation>
    <scope>NUCLEOTIDE SEQUENCE</scope>
</reference>
<feature type="region of interest" description="Disordered" evidence="1">
    <location>
        <begin position="1135"/>
        <end position="1160"/>
    </location>
</feature>
<gene>
    <name evidence="3" type="ORF">POCTA_138.1.T0060343</name>
</gene>
<dbReference type="Proteomes" id="UP000683925">
    <property type="component" value="Unassembled WGS sequence"/>
</dbReference>
<feature type="transmembrane region" description="Helical" evidence="2">
    <location>
        <begin position="93"/>
        <end position="121"/>
    </location>
</feature>
<evidence type="ECO:0000256" key="2">
    <source>
        <dbReference type="SAM" id="Phobius"/>
    </source>
</evidence>
<feature type="transmembrane region" description="Helical" evidence="2">
    <location>
        <begin position="316"/>
        <end position="341"/>
    </location>
</feature>
<keyword evidence="2" id="KW-0472">Membrane</keyword>
<dbReference type="PANTHER" id="PTHR31600">
    <property type="entry name" value="TINY MACROCYSTS PROTEIN B-RELATED"/>
    <property type="match status" value="1"/>
</dbReference>
<feature type="transmembrane region" description="Helical" evidence="2">
    <location>
        <begin position="189"/>
        <end position="209"/>
    </location>
</feature>
<feature type="transmembrane region" description="Helical" evidence="2">
    <location>
        <begin position="230"/>
        <end position="248"/>
    </location>
</feature>
<feature type="region of interest" description="Disordered" evidence="1">
    <location>
        <begin position="1182"/>
        <end position="1204"/>
    </location>
</feature>
<keyword evidence="2" id="KW-1133">Transmembrane helix</keyword>
<dbReference type="OrthoDB" id="302675at2759"/>
<feature type="transmembrane region" description="Helical" evidence="2">
    <location>
        <begin position="1380"/>
        <end position="1399"/>
    </location>
</feature>
<feature type="transmembrane region" description="Helical" evidence="2">
    <location>
        <begin position="37"/>
        <end position="56"/>
    </location>
</feature>
<feature type="transmembrane region" description="Helical" evidence="2">
    <location>
        <begin position="1803"/>
        <end position="1824"/>
    </location>
</feature>
<feature type="transmembrane region" description="Helical" evidence="2">
    <location>
        <begin position="1226"/>
        <end position="1244"/>
    </location>
</feature>
<accession>A0A8S1S569</accession>
<keyword evidence="4" id="KW-1185">Reference proteome</keyword>
<feature type="transmembrane region" description="Helical" evidence="2">
    <location>
        <begin position="1411"/>
        <end position="1435"/>
    </location>
</feature>
<name>A0A8S1S569_PAROT</name>
<feature type="compositionally biased region" description="Low complexity" evidence="1">
    <location>
        <begin position="1195"/>
        <end position="1204"/>
    </location>
</feature>
<feature type="transmembrane region" description="Helical" evidence="2">
    <location>
        <begin position="1552"/>
        <end position="1574"/>
    </location>
</feature>